<dbReference type="GO" id="GO:0050660">
    <property type="term" value="F:flavin adenine dinucleotide binding"/>
    <property type="evidence" value="ECO:0007669"/>
    <property type="project" value="InterPro"/>
</dbReference>
<dbReference type="InterPro" id="IPR007867">
    <property type="entry name" value="GMC_OxRtase_C"/>
</dbReference>
<comment type="similarity">
    <text evidence="2">Belongs to the GMC oxidoreductase family.</text>
</comment>
<protein>
    <submittedName>
        <fullName evidence="8">GMC family oxidoreductase</fullName>
    </submittedName>
</protein>
<evidence type="ECO:0000256" key="5">
    <source>
        <dbReference type="ARBA" id="ARBA00023002"/>
    </source>
</evidence>
<gene>
    <name evidence="8" type="ORF">A8C75_09810</name>
</gene>
<reference evidence="9" key="1">
    <citation type="submission" date="2016-05" db="EMBL/GenBank/DDBJ databases">
        <authorList>
            <person name="Baek K."/>
            <person name="Yang S.-J."/>
        </authorList>
    </citation>
    <scope>NUCLEOTIDE SEQUENCE [LARGE SCALE GENOMIC DNA]</scope>
    <source>
        <strain evidence="9">ST58-10</strain>
    </source>
</reference>
<dbReference type="STRING" id="1821621.A8C75_09810"/>
<evidence type="ECO:0000259" key="6">
    <source>
        <dbReference type="Pfam" id="PF00732"/>
    </source>
</evidence>
<dbReference type="KEGG" id="mars:A8C75_09810"/>
<dbReference type="PANTHER" id="PTHR42784">
    <property type="entry name" value="PYRANOSE 2-OXIDASE"/>
    <property type="match status" value="1"/>
</dbReference>
<dbReference type="OrthoDB" id="9787779at2"/>
<evidence type="ECO:0000313" key="8">
    <source>
        <dbReference type="EMBL" id="ANG65193.1"/>
    </source>
</evidence>
<evidence type="ECO:0000256" key="4">
    <source>
        <dbReference type="ARBA" id="ARBA00022827"/>
    </source>
</evidence>
<dbReference type="Pfam" id="PF00732">
    <property type="entry name" value="GMC_oxred_N"/>
    <property type="match status" value="1"/>
</dbReference>
<dbReference type="GO" id="GO:0016614">
    <property type="term" value="F:oxidoreductase activity, acting on CH-OH group of donors"/>
    <property type="evidence" value="ECO:0007669"/>
    <property type="project" value="InterPro"/>
</dbReference>
<dbReference type="EMBL" id="CP015839">
    <property type="protein sequence ID" value="ANG65193.1"/>
    <property type="molecule type" value="Genomic_DNA"/>
</dbReference>
<keyword evidence="9" id="KW-1185">Reference proteome</keyword>
<evidence type="ECO:0000256" key="3">
    <source>
        <dbReference type="ARBA" id="ARBA00022630"/>
    </source>
</evidence>
<dbReference type="InterPro" id="IPR051473">
    <property type="entry name" value="P2Ox-like"/>
</dbReference>
<accession>A0A1A9F629</accession>
<dbReference type="Proteomes" id="UP000078070">
    <property type="component" value="Chromosome"/>
</dbReference>
<dbReference type="AlphaFoldDB" id="A0A1A9F629"/>
<reference evidence="8 9" key="2">
    <citation type="journal article" date="2018" name="Int. J. Syst. Evol. Microbiol.">
        <title>Marinobacterium aestuarii sp. nov., a benzene-degrading marine bacterium isolated from estuary sediment.</title>
        <authorList>
            <person name="Bae S.S."/>
            <person name="Jung J."/>
            <person name="Chung D."/>
            <person name="Baek K."/>
        </authorList>
    </citation>
    <scope>NUCLEOTIDE SEQUENCE [LARGE SCALE GENOMIC DNA]</scope>
    <source>
        <strain evidence="8 9">ST58-10</strain>
    </source>
</reference>
<name>A0A1A9F629_9GAMM</name>
<feature type="domain" description="Glucose-methanol-choline oxidoreductase C-terminal" evidence="7">
    <location>
        <begin position="398"/>
        <end position="493"/>
    </location>
</feature>
<evidence type="ECO:0000256" key="2">
    <source>
        <dbReference type="ARBA" id="ARBA00010790"/>
    </source>
</evidence>
<comment type="cofactor">
    <cofactor evidence="1">
        <name>FAD</name>
        <dbReference type="ChEBI" id="CHEBI:57692"/>
    </cofactor>
</comment>
<sequence length="507" mass="55461">MGESTDSVYDIVIIGSGIGGSTLLNRLADSGARILMIERGQPLADSADARDSQAIFFDGRFRPQEQWLDGNGELFNPGNYYYLGGNSKFYGAVMLRYREEDFGELKFDEGISPAWPFDYAQLAPYYQQAEALYRVRGNEGEDSCEPSGAKGYVGPAVADETDIAGVRERLHRVGVRPFSLPLALDIDRWLARGNTPWDAFPDTGCGKMDAEAAALRPVLEHPNVTLMTGARVRRLHTEADGKRICAVELERDGEVERIHAGLFVLSAGAINSAAILLRSANAQCPTGLANSSDQVGRNFMNHNCSALLAVNPLRRNDSVYQKTLAINDFYLSDGEGGGPLGNIQLLGKVDGCMLKANAKAAPLFAMNWLARHSVDWYVMSEDLPSPDSRVRLDAAGRIVLDWRRSNMQAHRKLLKKAKAVMRAAGYPIVLSQPFDRRTPSHQCGTVRIGNDPASAPLDPYCRSFDHSNLFVMDASFLPTSAAVNPALTIAAQALRVADHIKLTELTQ</sequence>
<proteinExistence type="inferred from homology"/>
<dbReference type="InterPro" id="IPR000172">
    <property type="entry name" value="GMC_OxRdtase_N"/>
</dbReference>
<keyword evidence="5" id="KW-0560">Oxidoreductase</keyword>
<dbReference type="SUPFAM" id="SSF51905">
    <property type="entry name" value="FAD/NAD(P)-binding domain"/>
    <property type="match status" value="1"/>
</dbReference>
<keyword evidence="3" id="KW-0285">Flavoprotein</keyword>
<evidence type="ECO:0000256" key="1">
    <source>
        <dbReference type="ARBA" id="ARBA00001974"/>
    </source>
</evidence>
<dbReference type="PANTHER" id="PTHR42784:SF1">
    <property type="entry name" value="PYRANOSE 2-OXIDASE"/>
    <property type="match status" value="1"/>
</dbReference>
<dbReference type="InterPro" id="IPR036188">
    <property type="entry name" value="FAD/NAD-bd_sf"/>
</dbReference>
<dbReference type="Pfam" id="PF05199">
    <property type="entry name" value="GMC_oxred_C"/>
    <property type="match status" value="1"/>
</dbReference>
<evidence type="ECO:0000313" key="9">
    <source>
        <dbReference type="Proteomes" id="UP000078070"/>
    </source>
</evidence>
<dbReference type="Gene3D" id="3.50.50.60">
    <property type="entry name" value="FAD/NAD(P)-binding domain"/>
    <property type="match status" value="2"/>
</dbReference>
<feature type="domain" description="Glucose-methanol-choline oxidoreductase N-terminal" evidence="6">
    <location>
        <begin position="207"/>
        <end position="303"/>
    </location>
</feature>
<organism evidence="8 9">
    <name type="scientific">Marinobacterium aestuarii</name>
    <dbReference type="NCBI Taxonomy" id="1821621"/>
    <lineage>
        <taxon>Bacteria</taxon>
        <taxon>Pseudomonadati</taxon>
        <taxon>Pseudomonadota</taxon>
        <taxon>Gammaproteobacteria</taxon>
        <taxon>Oceanospirillales</taxon>
        <taxon>Oceanospirillaceae</taxon>
        <taxon>Marinobacterium</taxon>
    </lineage>
</organism>
<evidence type="ECO:0000259" key="7">
    <source>
        <dbReference type="Pfam" id="PF05199"/>
    </source>
</evidence>
<keyword evidence="4" id="KW-0274">FAD</keyword>